<reference evidence="3 4" key="1">
    <citation type="submission" date="2016-01" db="EMBL/GenBank/DDBJ databases">
        <title>The new phylogeny of the genus Mycobacterium.</title>
        <authorList>
            <person name="Tarcisio F."/>
            <person name="Conor M."/>
            <person name="Antonella G."/>
            <person name="Elisabetta G."/>
            <person name="Giulia F.S."/>
            <person name="Sara T."/>
            <person name="Anna F."/>
            <person name="Clotilde B."/>
            <person name="Roberto B."/>
            <person name="Veronica D.S."/>
            <person name="Fabio R."/>
            <person name="Monica P."/>
            <person name="Olivier J."/>
            <person name="Enrico T."/>
            <person name="Nicola S."/>
        </authorList>
    </citation>
    <scope>NUCLEOTIDE SEQUENCE [LARGE SCALE GENOMIC DNA]</scope>
    <source>
        <strain evidence="3 4">DSM 45541</strain>
    </source>
</reference>
<dbReference type="SUPFAM" id="SSF51735">
    <property type="entry name" value="NAD(P)-binding Rossmann-fold domains"/>
    <property type="match status" value="1"/>
</dbReference>
<proteinExistence type="inferred from homology"/>
<dbReference type="PANTHER" id="PTHR12286:SF5">
    <property type="entry name" value="SACCHAROPINE DEHYDROGENASE-LIKE OXIDOREDUCTASE"/>
    <property type="match status" value="1"/>
</dbReference>
<dbReference type="RefSeq" id="WP_085176705.1">
    <property type="nucleotide sequence ID" value="NZ_LQPC01000043.1"/>
</dbReference>
<dbReference type="InterPro" id="IPR005097">
    <property type="entry name" value="Sacchrp_dh_NADP-bd"/>
</dbReference>
<organism evidence="3 4">
    <name type="scientific">Mycolicibacterium iranicum</name>
    <name type="common">Mycobacterium iranicum</name>
    <dbReference type="NCBI Taxonomy" id="912594"/>
    <lineage>
        <taxon>Bacteria</taxon>
        <taxon>Bacillati</taxon>
        <taxon>Actinomycetota</taxon>
        <taxon>Actinomycetes</taxon>
        <taxon>Mycobacteriales</taxon>
        <taxon>Mycobacteriaceae</taxon>
        <taxon>Mycolicibacterium</taxon>
    </lineage>
</organism>
<sequence length="426" mass="45286">MGAGNGASEQNHDREHDIVLYGATGFVGKLTAQYLASAGSGARIALAGRSTDRLLAVRESLGEAAKDWPLIVADASEPSTINAMAATTRVVVTTVGPYLRYGLPLVAACAAAGTDYADLTGETLFVRKAIDLHHKQAVDTGARIVHACGFDSIPSDLTVFALYRQAERDGTGQLGDTNFVVRTFAGGASGGTIASMVEFAREASGDPDGRQLVNDPYTLSPDRGAEPELGAQPDARWRRGRDIAPELNGYWVGAFPMAIPNSRIVRRSNALLEYAYGRRFEYAEQMSLGRSVGAPVIAAMATAGNVATMELGTRYINRVPRAALERVLPKPGTGPNEQTRERGHYTVETYTTTTQGARYVARMSQQGDPGYKATSVLLGESGLALALDRDKLSDLRGILTPAAAMGDALLARFPAAHVSLEVSRLN</sequence>
<gene>
    <name evidence="3" type="ORF">AWC12_21125</name>
</gene>
<dbReference type="InterPro" id="IPR051276">
    <property type="entry name" value="Saccharopine_DH-like_oxidrdct"/>
</dbReference>
<evidence type="ECO:0000259" key="2">
    <source>
        <dbReference type="Pfam" id="PF03435"/>
    </source>
</evidence>
<feature type="domain" description="Saccharopine dehydrogenase NADP binding" evidence="2">
    <location>
        <begin position="18"/>
        <end position="144"/>
    </location>
</feature>
<evidence type="ECO:0000256" key="1">
    <source>
        <dbReference type="ARBA" id="ARBA00010591"/>
    </source>
</evidence>
<dbReference type="PANTHER" id="PTHR12286">
    <property type="entry name" value="SACCHAROPINE DEHYDROGENASE-LIKE OXIDOREDUCTASE"/>
    <property type="match status" value="1"/>
</dbReference>
<dbReference type="GO" id="GO:0005886">
    <property type="term" value="C:plasma membrane"/>
    <property type="evidence" value="ECO:0007669"/>
    <property type="project" value="TreeGrafter"/>
</dbReference>
<dbReference type="FunFam" id="3.40.50.720:FF:000413">
    <property type="entry name" value="Trans-acting enoyl reductase"/>
    <property type="match status" value="1"/>
</dbReference>
<dbReference type="EMBL" id="LQPC01000043">
    <property type="protein sequence ID" value="ORV85134.1"/>
    <property type="molecule type" value="Genomic_DNA"/>
</dbReference>
<evidence type="ECO:0000313" key="4">
    <source>
        <dbReference type="Proteomes" id="UP000193622"/>
    </source>
</evidence>
<name>A0A1X1WEY8_MYCIR</name>
<evidence type="ECO:0000313" key="3">
    <source>
        <dbReference type="EMBL" id="ORV85134.1"/>
    </source>
</evidence>
<comment type="caution">
    <text evidence="3">The sequence shown here is derived from an EMBL/GenBank/DDBJ whole genome shotgun (WGS) entry which is preliminary data.</text>
</comment>
<dbReference type="Pfam" id="PF03435">
    <property type="entry name" value="Sacchrp_dh_NADP"/>
    <property type="match status" value="1"/>
</dbReference>
<dbReference type="GO" id="GO:0009247">
    <property type="term" value="P:glycolipid biosynthetic process"/>
    <property type="evidence" value="ECO:0007669"/>
    <property type="project" value="TreeGrafter"/>
</dbReference>
<protein>
    <submittedName>
        <fullName evidence="3">Enoyl-ACP reductase</fullName>
    </submittedName>
</protein>
<dbReference type="Proteomes" id="UP000193622">
    <property type="component" value="Unassembled WGS sequence"/>
</dbReference>
<dbReference type="InterPro" id="IPR036291">
    <property type="entry name" value="NAD(P)-bd_dom_sf"/>
</dbReference>
<comment type="similarity">
    <text evidence="1">Belongs to the saccharopine dehydrogenase family. Enoyl reductase subfamily.</text>
</comment>
<dbReference type="Gene3D" id="3.40.50.720">
    <property type="entry name" value="NAD(P)-binding Rossmann-like Domain"/>
    <property type="match status" value="1"/>
</dbReference>
<accession>A0A1X1WEY8</accession>
<dbReference type="AlphaFoldDB" id="A0A1X1WEY8"/>